<evidence type="ECO:0000256" key="2">
    <source>
        <dbReference type="SAM" id="MobiDB-lite"/>
    </source>
</evidence>
<feature type="compositionally biased region" description="Low complexity" evidence="2">
    <location>
        <begin position="71"/>
        <end position="84"/>
    </location>
</feature>
<feature type="compositionally biased region" description="Polar residues" evidence="2">
    <location>
        <begin position="31"/>
        <end position="49"/>
    </location>
</feature>
<organism evidence="3 4">
    <name type="scientific">Magallana gigas</name>
    <name type="common">Pacific oyster</name>
    <name type="synonym">Crassostrea gigas</name>
    <dbReference type="NCBI Taxonomy" id="29159"/>
    <lineage>
        <taxon>Eukaryota</taxon>
        <taxon>Metazoa</taxon>
        <taxon>Spiralia</taxon>
        <taxon>Lophotrochozoa</taxon>
        <taxon>Mollusca</taxon>
        <taxon>Bivalvia</taxon>
        <taxon>Autobranchia</taxon>
        <taxon>Pteriomorphia</taxon>
        <taxon>Ostreida</taxon>
        <taxon>Ostreoidea</taxon>
        <taxon>Ostreidae</taxon>
        <taxon>Magallana</taxon>
    </lineage>
</organism>
<dbReference type="AlphaFoldDB" id="A0A8W8KFB2"/>
<feature type="coiled-coil region" evidence="1">
    <location>
        <begin position="229"/>
        <end position="263"/>
    </location>
</feature>
<keyword evidence="4" id="KW-1185">Reference proteome</keyword>
<feature type="compositionally biased region" description="Basic and acidic residues" evidence="2">
    <location>
        <begin position="85"/>
        <end position="97"/>
    </location>
</feature>
<evidence type="ECO:0000313" key="4">
    <source>
        <dbReference type="Proteomes" id="UP000005408"/>
    </source>
</evidence>
<feature type="compositionally biased region" description="Basic and acidic residues" evidence="2">
    <location>
        <begin position="59"/>
        <end position="70"/>
    </location>
</feature>
<reference evidence="3" key="1">
    <citation type="submission" date="2022-08" db="UniProtKB">
        <authorList>
            <consortium name="EnsemblMetazoa"/>
        </authorList>
    </citation>
    <scope>IDENTIFICATION</scope>
    <source>
        <strain evidence="3">05x7-T-G4-1.051#20</strain>
    </source>
</reference>
<dbReference type="OrthoDB" id="8799554at2759"/>
<dbReference type="Proteomes" id="UP000005408">
    <property type="component" value="Unassembled WGS sequence"/>
</dbReference>
<protein>
    <submittedName>
        <fullName evidence="3">Uncharacterized protein</fullName>
    </submittedName>
</protein>
<dbReference type="EnsemblMetazoa" id="G23654.2">
    <property type="protein sequence ID" value="G23654.2:cds"/>
    <property type="gene ID" value="G23654"/>
</dbReference>
<feature type="region of interest" description="Disordered" evidence="2">
    <location>
        <begin position="1"/>
        <end position="97"/>
    </location>
</feature>
<evidence type="ECO:0000313" key="3">
    <source>
        <dbReference type="EnsemblMetazoa" id="G23654.1:cds"/>
    </source>
</evidence>
<name>A0A8W8KFB2_MAGGI</name>
<accession>A0A8W8KFB2</accession>
<sequence length="328" mass="37406">MSHNGRGRFRPLGQIRVNLKSGGTEKIPKLASTSSVNTKANLEQDNQGILGNALSVPPPKEKEKKEEKVKVQSAKSDSGSSTKSLESEYKKELQEAKAKEKDLLKQIAELKKLIEELQKQIKERDETIASLKSELKTQEENLSGEINKEKAEHEVTKQSLQGARSEIDDLRAKIEQLRKENQEQIDGLKKELEEKILEITTSKDKEIKIRDEKLTRLKNQMADALKGNSWERQQQLEELTKELSRIQEECDALRMKLKASKSKGGNCPNCQDMTAKLEKFNASIKDKDLTIKELKSLCARFEKQLTQQDHLLKQWAESKGQKVNYNPK</sequence>
<dbReference type="OMA" id="HDCKNCA"/>
<keyword evidence="1" id="KW-0175">Coiled coil</keyword>
<feature type="compositionally biased region" description="Basic and acidic residues" evidence="2">
    <location>
        <begin position="146"/>
        <end position="156"/>
    </location>
</feature>
<evidence type="ECO:0000256" key="1">
    <source>
        <dbReference type="SAM" id="Coils"/>
    </source>
</evidence>
<dbReference type="EnsemblMetazoa" id="G23654.1">
    <property type="protein sequence ID" value="G23654.1:cds"/>
    <property type="gene ID" value="G23654"/>
</dbReference>
<proteinExistence type="predicted"/>
<feature type="region of interest" description="Disordered" evidence="2">
    <location>
        <begin position="139"/>
        <end position="163"/>
    </location>
</feature>